<feature type="region of interest" description="Disordered" evidence="1">
    <location>
        <begin position="532"/>
        <end position="572"/>
    </location>
</feature>
<proteinExistence type="predicted"/>
<reference evidence="2" key="2">
    <citation type="submission" date="2020-05" db="EMBL/GenBank/DDBJ databases">
        <authorList>
            <person name="Kim H.-S."/>
            <person name="Proctor R.H."/>
            <person name="Brown D.W."/>
        </authorList>
    </citation>
    <scope>NUCLEOTIDE SEQUENCE</scope>
    <source>
        <strain evidence="2">NRRL 20472</strain>
    </source>
</reference>
<gene>
    <name evidence="2" type="ORF">FSARC_2380</name>
</gene>
<name>A0A8H4U6U4_9HYPO</name>
<comment type="caution">
    <text evidence="2">The sequence shown here is derived from an EMBL/GenBank/DDBJ whole genome shotgun (WGS) entry which is preliminary data.</text>
</comment>
<dbReference type="Proteomes" id="UP000622797">
    <property type="component" value="Unassembled WGS sequence"/>
</dbReference>
<evidence type="ECO:0000313" key="3">
    <source>
        <dbReference type="Proteomes" id="UP000622797"/>
    </source>
</evidence>
<organism evidence="2 3">
    <name type="scientific">Fusarium sarcochroum</name>
    <dbReference type="NCBI Taxonomy" id="1208366"/>
    <lineage>
        <taxon>Eukaryota</taxon>
        <taxon>Fungi</taxon>
        <taxon>Dikarya</taxon>
        <taxon>Ascomycota</taxon>
        <taxon>Pezizomycotina</taxon>
        <taxon>Sordariomycetes</taxon>
        <taxon>Hypocreomycetidae</taxon>
        <taxon>Hypocreales</taxon>
        <taxon>Nectriaceae</taxon>
        <taxon>Fusarium</taxon>
        <taxon>Fusarium lateritium species complex</taxon>
    </lineage>
</organism>
<dbReference type="AlphaFoldDB" id="A0A8H4U6U4"/>
<dbReference type="OrthoDB" id="5106591at2759"/>
<evidence type="ECO:0000313" key="2">
    <source>
        <dbReference type="EMBL" id="KAF4970599.1"/>
    </source>
</evidence>
<protein>
    <submittedName>
        <fullName evidence="2">Uncharacterized protein</fullName>
    </submittedName>
</protein>
<dbReference type="EMBL" id="JABEXW010000115">
    <property type="protein sequence ID" value="KAF4970599.1"/>
    <property type="molecule type" value="Genomic_DNA"/>
</dbReference>
<sequence length="708" mass="79347">MAEFNVADCSVGARCPASQLEDIFLVGPYLQRGCNRFGMPVNTFDYKKLRVLGMTSTGYPTIARAEPGLSVIPTAADERSNYFRNHITSSSIIGPPLTRFFVPFATLFSAERLIDFKLPLAHRHFNLEDPHIDMDLEDTNEKKTLETLINDGITLTSLRHHALDKGLAFKDYCSTQARSTRLCESKQWCPVYNVDLGTFIAYFAQWMKFHELSRLGGYGHPFDFINEQYPRDVMAADDFLVNGVNWEAEFEVLKEFEEPFAFLTPAMQEGSALGGPFLPIEEFTLTEIHQMMNLGSIWTIGLPTMPVSLDLKDSKKACYSILAFPQHWKPEVPSESCHELPPDDRPNGMSIVVAQLPDEILSKWENKHNKIDDRNGQIAIHIGARMGSSQNPGWTVHLPAKDGLLCVMYGSHKLMVKPGSIIELMQSDQKRLEIVHRAKTLLNTNFSTNTDKCVKFGSLPTIDNVDKQDEIDWPLAEAKEAPFRARSSDRLITTTQFSASHDTPQDSSESTLLPNPSSTGSALVIVEAEPGNEHGADQSAVETSEINRSTSKRRMQHELHDTSSKKVKPALRTPLDPSLLPLRYGLKDGHDMTPDNLAEALEAVSRNTKALVSKLEKAIDACFENADSPVWTQFFAEDLQTSVEGLYTEYQTGEPTAPLQYMVDELLTGYPRRETIKSFRFISHGYRALESLLQEISEMECSKQLIGA</sequence>
<keyword evidence="3" id="KW-1185">Reference proteome</keyword>
<reference evidence="2" key="1">
    <citation type="journal article" date="2020" name="BMC Genomics">
        <title>Correction to: Identification and distribution of gene clusters required for synthesis of sphingolipid metabolism inhibitors in diverse species of the filamentous fungus Fusarium.</title>
        <authorList>
            <person name="Kim H.S."/>
            <person name="Lohmar J.M."/>
            <person name="Busman M."/>
            <person name="Brown D.W."/>
            <person name="Naumann T.A."/>
            <person name="Divon H.H."/>
            <person name="Lysoe E."/>
            <person name="Uhlig S."/>
            <person name="Proctor R.H."/>
        </authorList>
    </citation>
    <scope>NUCLEOTIDE SEQUENCE</scope>
    <source>
        <strain evidence="2">NRRL 20472</strain>
    </source>
</reference>
<evidence type="ECO:0000256" key="1">
    <source>
        <dbReference type="SAM" id="MobiDB-lite"/>
    </source>
</evidence>
<feature type="region of interest" description="Disordered" evidence="1">
    <location>
        <begin position="497"/>
        <end position="519"/>
    </location>
</feature>
<feature type="compositionally biased region" description="Polar residues" evidence="1">
    <location>
        <begin position="540"/>
        <end position="549"/>
    </location>
</feature>
<accession>A0A8H4U6U4</accession>